<dbReference type="PROSITE" id="PS51405">
    <property type="entry name" value="HEME_HALOPEROXIDASE"/>
    <property type="match status" value="1"/>
</dbReference>
<gene>
    <name evidence="10" type="ORF">CALCODRAFT_434103</name>
</gene>
<evidence type="ECO:0000256" key="6">
    <source>
        <dbReference type="ARBA" id="ARBA00023004"/>
    </source>
</evidence>
<evidence type="ECO:0000256" key="7">
    <source>
        <dbReference type="ARBA" id="ARBA00025795"/>
    </source>
</evidence>
<dbReference type="PANTHER" id="PTHR33577">
    <property type="entry name" value="STERIGMATOCYSTIN BIOSYNTHESIS PEROXIDASE STCC-RELATED"/>
    <property type="match status" value="1"/>
</dbReference>
<keyword evidence="4" id="KW-0479">Metal-binding</keyword>
<keyword evidence="3" id="KW-0349">Heme</keyword>
<dbReference type="GO" id="GO:0004601">
    <property type="term" value="F:peroxidase activity"/>
    <property type="evidence" value="ECO:0007669"/>
    <property type="project" value="UniProtKB-KW"/>
</dbReference>
<evidence type="ECO:0000256" key="1">
    <source>
        <dbReference type="ARBA" id="ARBA00001970"/>
    </source>
</evidence>
<keyword evidence="8" id="KW-0732">Signal</keyword>
<evidence type="ECO:0000313" key="10">
    <source>
        <dbReference type="EMBL" id="KZT57526.1"/>
    </source>
</evidence>
<keyword evidence="5" id="KW-0560">Oxidoreductase</keyword>
<protein>
    <submittedName>
        <fullName evidence="10">Cloroperoxidase</fullName>
    </submittedName>
</protein>
<dbReference type="PANTHER" id="PTHR33577:SF15">
    <property type="entry name" value="HEME HALOPEROXIDASE FAMILY PROFILE DOMAIN-CONTAINING PROTEIN"/>
    <property type="match status" value="1"/>
</dbReference>
<dbReference type="Pfam" id="PF01328">
    <property type="entry name" value="Peroxidase_2"/>
    <property type="match status" value="1"/>
</dbReference>
<keyword evidence="2 10" id="KW-0575">Peroxidase</keyword>
<dbReference type="Proteomes" id="UP000076842">
    <property type="component" value="Unassembled WGS sequence"/>
</dbReference>
<evidence type="ECO:0000256" key="8">
    <source>
        <dbReference type="SAM" id="SignalP"/>
    </source>
</evidence>
<feature type="domain" description="Heme haloperoxidase family profile" evidence="9">
    <location>
        <begin position="87"/>
        <end position="326"/>
    </location>
</feature>
<dbReference type="SUPFAM" id="SSF47571">
    <property type="entry name" value="Cloroperoxidase"/>
    <property type="match status" value="1"/>
</dbReference>
<feature type="chain" id="PRO_5007857970" evidence="8">
    <location>
        <begin position="20"/>
        <end position="421"/>
    </location>
</feature>
<keyword evidence="6" id="KW-0408">Iron</keyword>
<comment type="similarity">
    <text evidence="7">Belongs to the chloroperoxidase family.</text>
</comment>
<evidence type="ECO:0000256" key="4">
    <source>
        <dbReference type="ARBA" id="ARBA00022723"/>
    </source>
</evidence>
<comment type="cofactor">
    <cofactor evidence="1">
        <name>heme b</name>
        <dbReference type="ChEBI" id="CHEBI:60344"/>
    </cofactor>
</comment>
<name>A0A165G2R7_9BASI</name>
<evidence type="ECO:0000313" key="11">
    <source>
        <dbReference type="Proteomes" id="UP000076842"/>
    </source>
</evidence>
<evidence type="ECO:0000256" key="3">
    <source>
        <dbReference type="ARBA" id="ARBA00022617"/>
    </source>
</evidence>
<organism evidence="10 11">
    <name type="scientific">Calocera cornea HHB12733</name>
    <dbReference type="NCBI Taxonomy" id="1353952"/>
    <lineage>
        <taxon>Eukaryota</taxon>
        <taxon>Fungi</taxon>
        <taxon>Dikarya</taxon>
        <taxon>Basidiomycota</taxon>
        <taxon>Agaricomycotina</taxon>
        <taxon>Dacrymycetes</taxon>
        <taxon>Dacrymycetales</taxon>
        <taxon>Dacrymycetaceae</taxon>
        <taxon>Calocera</taxon>
    </lineage>
</organism>
<dbReference type="AlphaFoldDB" id="A0A165G2R7"/>
<dbReference type="Gene3D" id="1.10.489.10">
    <property type="entry name" value="Chloroperoxidase-like"/>
    <property type="match status" value="1"/>
</dbReference>
<evidence type="ECO:0000256" key="5">
    <source>
        <dbReference type="ARBA" id="ARBA00023002"/>
    </source>
</evidence>
<dbReference type="InterPro" id="IPR036851">
    <property type="entry name" value="Chloroperoxidase-like_sf"/>
</dbReference>
<accession>A0A165G2R7</accession>
<sequence length="421" mass="45154">MPLPSTLLILLSLSPYALSYSIFSPSFLNKAEDHHRTSTHAPFKSAGHHGARQAAPYSPNFPYTGAIVDGLPGTGIGGIPVPAPGDTAHEYQHPPPGAFRGPCPGLNAMANHGFISRDGVTDFNELVAGQQNMYNVGWDLAVVLAVLGIVFDGDIITSKLSIGGDATAETAFLGGLLGREGGLNSHNKFEVDASLSRNDYYLANGDNYSFNATLFALMTETVGLTSRFDFKGMGVYKGIRYQQSLETNPEFYYGPKQLIFYGAASFLYELFPSSADGNTPNLANVAPFFGAVPSSTSPGTFTFQPERAPPGWYNRKTPYSLVDVVVQLNLLYLENPVLFGGNTGLNNFDALGTITSLITGGKYTPPPTPQELLCLVYQLVTDNDPDSLDNILDLPLDVLSFVIDKLDPVLGGLGCSFSRRA</sequence>
<dbReference type="EMBL" id="KV423962">
    <property type="protein sequence ID" value="KZT57526.1"/>
    <property type="molecule type" value="Genomic_DNA"/>
</dbReference>
<evidence type="ECO:0000259" key="9">
    <source>
        <dbReference type="PROSITE" id="PS51405"/>
    </source>
</evidence>
<feature type="signal peptide" evidence="8">
    <location>
        <begin position="1"/>
        <end position="19"/>
    </location>
</feature>
<dbReference type="GO" id="GO:0046872">
    <property type="term" value="F:metal ion binding"/>
    <property type="evidence" value="ECO:0007669"/>
    <property type="project" value="UniProtKB-KW"/>
</dbReference>
<evidence type="ECO:0000256" key="2">
    <source>
        <dbReference type="ARBA" id="ARBA00022559"/>
    </source>
</evidence>
<reference evidence="10 11" key="1">
    <citation type="journal article" date="2016" name="Mol. Biol. Evol.">
        <title>Comparative Genomics of Early-Diverging Mushroom-Forming Fungi Provides Insights into the Origins of Lignocellulose Decay Capabilities.</title>
        <authorList>
            <person name="Nagy L.G."/>
            <person name="Riley R."/>
            <person name="Tritt A."/>
            <person name="Adam C."/>
            <person name="Daum C."/>
            <person name="Floudas D."/>
            <person name="Sun H."/>
            <person name="Yadav J.S."/>
            <person name="Pangilinan J."/>
            <person name="Larsson K.H."/>
            <person name="Matsuura K."/>
            <person name="Barry K."/>
            <person name="Labutti K."/>
            <person name="Kuo R."/>
            <person name="Ohm R.A."/>
            <person name="Bhattacharya S.S."/>
            <person name="Shirouzu T."/>
            <person name="Yoshinaga Y."/>
            <person name="Martin F.M."/>
            <person name="Grigoriev I.V."/>
            <person name="Hibbett D.S."/>
        </authorList>
    </citation>
    <scope>NUCLEOTIDE SEQUENCE [LARGE SCALE GENOMIC DNA]</scope>
    <source>
        <strain evidence="10 11">HHB12733</strain>
    </source>
</reference>
<dbReference type="InParanoid" id="A0A165G2R7"/>
<dbReference type="InterPro" id="IPR000028">
    <property type="entry name" value="Chloroperoxidase"/>
</dbReference>
<proteinExistence type="inferred from homology"/>
<dbReference type="OrthoDB" id="2542103at2759"/>
<keyword evidence="11" id="KW-1185">Reference proteome</keyword>